<keyword evidence="2" id="KW-1185">Reference proteome</keyword>
<name>A0ABT4RVC5_9ACTN</name>
<evidence type="ECO:0000313" key="2">
    <source>
        <dbReference type="Proteomes" id="UP001147700"/>
    </source>
</evidence>
<gene>
    <name evidence="1" type="ORF">OJ962_33955</name>
</gene>
<dbReference type="EMBL" id="JAPCID010000100">
    <property type="protein sequence ID" value="MDA0142539.1"/>
    <property type="molecule type" value="Genomic_DNA"/>
</dbReference>
<dbReference type="RefSeq" id="WP_270006930.1">
    <property type="nucleotide sequence ID" value="NZ_JAPCID010000100.1"/>
</dbReference>
<dbReference type="Gene3D" id="6.10.250.660">
    <property type="match status" value="1"/>
</dbReference>
<proteinExistence type="predicted"/>
<comment type="caution">
    <text evidence="1">The sequence shown here is derived from an EMBL/GenBank/DDBJ whole genome shotgun (WGS) entry which is preliminary data.</text>
</comment>
<organism evidence="1 2">
    <name type="scientific">Solirubrobacter deserti</name>
    <dbReference type="NCBI Taxonomy" id="2282478"/>
    <lineage>
        <taxon>Bacteria</taxon>
        <taxon>Bacillati</taxon>
        <taxon>Actinomycetota</taxon>
        <taxon>Thermoleophilia</taxon>
        <taxon>Solirubrobacterales</taxon>
        <taxon>Solirubrobacteraceae</taxon>
        <taxon>Solirubrobacter</taxon>
    </lineage>
</organism>
<accession>A0ABT4RVC5</accession>
<protein>
    <submittedName>
        <fullName evidence="1">DivIVA domain-containing protein</fullName>
    </submittedName>
</protein>
<evidence type="ECO:0000313" key="1">
    <source>
        <dbReference type="EMBL" id="MDA0142539.1"/>
    </source>
</evidence>
<reference evidence="1" key="1">
    <citation type="submission" date="2022-10" db="EMBL/GenBank/DDBJ databases">
        <title>The WGS of Solirubrobacter sp. CPCC 204708.</title>
        <authorList>
            <person name="Jiang Z."/>
        </authorList>
    </citation>
    <scope>NUCLEOTIDE SEQUENCE</scope>
    <source>
        <strain evidence="1">CPCC 204708</strain>
    </source>
</reference>
<feature type="non-terminal residue" evidence="1">
    <location>
        <position position="112"/>
    </location>
</feature>
<dbReference type="Proteomes" id="UP001147700">
    <property type="component" value="Unassembled WGS sequence"/>
</dbReference>
<dbReference type="NCBIfam" id="TIGR03544">
    <property type="entry name" value="DivI1A_domain"/>
    <property type="match status" value="1"/>
</dbReference>
<sequence>MDSRSVFVVQRTFATVRRGYDPDEVDRHLELVSEWFNRGLAGEKRREATRLEEEARGAKLEAEATLEGARLKADADLAAATAEAERIRAGALAAGEAAGRAAAERLLADAQA</sequence>
<dbReference type="InterPro" id="IPR019933">
    <property type="entry name" value="DivIVA_domain"/>
</dbReference>